<evidence type="ECO:0000256" key="6">
    <source>
        <dbReference type="ARBA" id="ARBA00023136"/>
    </source>
</evidence>
<feature type="transmembrane region" description="Helical" evidence="8">
    <location>
        <begin position="234"/>
        <end position="257"/>
    </location>
</feature>
<evidence type="ECO:0000313" key="10">
    <source>
        <dbReference type="EMBL" id="EME31475.1"/>
    </source>
</evidence>
<gene>
    <name evidence="10" type="ORF">Gasu_14320</name>
</gene>
<dbReference type="PANTHER" id="PTHR34737:SF2">
    <property type="entry name" value="EF-HAND DOMAIN-CONTAINING PROTEIN"/>
    <property type="match status" value="1"/>
</dbReference>
<feature type="transmembrane region" description="Helical" evidence="8">
    <location>
        <begin position="446"/>
        <end position="468"/>
    </location>
</feature>
<dbReference type="AlphaFoldDB" id="M2X4U2"/>
<evidence type="ECO:0000256" key="3">
    <source>
        <dbReference type="ARBA" id="ARBA00022692"/>
    </source>
</evidence>
<dbReference type="GO" id="GO:0016020">
    <property type="term" value="C:membrane"/>
    <property type="evidence" value="ECO:0007669"/>
    <property type="project" value="UniProtKB-SubCell"/>
</dbReference>
<dbReference type="EMBL" id="KB454492">
    <property type="protein sequence ID" value="EME31475.1"/>
    <property type="molecule type" value="Genomic_DNA"/>
</dbReference>
<accession>M2X4U2</accession>
<evidence type="ECO:0000256" key="8">
    <source>
        <dbReference type="SAM" id="Phobius"/>
    </source>
</evidence>
<evidence type="ECO:0000259" key="9">
    <source>
        <dbReference type="PROSITE" id="PS50939"/>
    </source>
</evidence>
<dbReference type="Gene3D" id="1.20.120.1770">
    <property type="match status" value="1"/>
</dbReference>
<keyword evidence="2" id="KW-0813">Transport</keyword>
<protein>
    <submittedName>
        <fullName evidence="10">Temptin</fullName>
    </submittedName>
</protein>
<dbReference type="STRING" id="130081.M2X4U2"/>
<feature type="compositionally biased region" description="Polar residues" evidence="7">
    <location>
        <begin position="390"/>
        <end position="400"/>
    </location>
</feature>
<dbReference type="SMART" id="SM00665">
    <property type="entry name" value="B561"/>
    <property type="match status" value="1"/>
</dbReference>
<evidence type="ECO:0000256" key="7">
    <source>
        <dbReference type="SAM" id="MobiDB-lite"/>
    </source>
</evidence>
<evidence type="ECO:0000256" key="2">
    <source>
        <dbReference type="ARBA" id="ARBA00022448"/>
    </source>
</evidence>
<reference evidence="11" key="1">
    <citation type="journal article" date="2013" name="Science">
        <title>Gene transfer from bacteria and archaea facilitated evolution of an extremophilic eukaryote.</title>
        <authorList>
            <person name="Schonknecht G."/>
            <person name="Chen W.H."/>
            <person name="Ternes C.M."/>
            <person name="Barbier G.G."/>
            <person name="Shrestha R.P."/>
            <person name="Stanke M."/>
            <person name="Brautigam A."/>
            <person name="Baker B.J."/>
            <person name="Banfield J.F."/>
            <person name="Garavito R.M."/>
            <person name="Carr K."/>
            <person name="Wilkerson C."/>
            <person name="Rensing S.A."/>
            <person name="Gagneul D."/>
            <person name="Dickenson N.E."/>
            <person name="Oesterhelt C."/>
            <person name="Lercher M.J."/>
            <person name="Weber A.P."/>
        </authorList>
    </citation>
    <scope>NUCLEOTIDE SEQUENCE [LARGE SCALE GENOMIC DNA]</scope>
    <source>
        <strain evidence="11">074W</strain>
    </source>
</reference>
<comment type="subcellular location">
    <subcellularLocation>
        <location evidence="1">Membrane</location>
    </subcellularLocation>
</comment>
<feature type="region of interest" description="Disordered" evidence="7">
    <location>
        <begin position="388"/>
        <end position="427"/>
    </location>
</feature>
<dbReference type="CDD" id="cd08760">
    <property type="entry name" value="Cyt_b561_FRRS1_like"/>
    <property type="match status" value="1"/>
</dbReference>
<dbReference type="Proteomes" id="UP000030680">
    <property type="component" value="Unassembled WGS sequence"/>
</dbReference>
<sequence>MRENLEDPSSWCEPGNGLNQFGRDFLEAGLRWTRTLCEKDSDGDGLSNGVELGDPCCIWAPGETPFRLEPLSLPNDPNSLVPIQYDVVDCRTDIIMGPEPTANTGDSILGPVQSAESIINSPSPTATANLPTPSTAVIEPQSSEEEKIDENVLETTPATSTFYLIKTHASLGYAGFMLLLPLGFLSSRYLQPVIGETWWLYASLLFQVGGFSCALSGIIVLAKHTNDIQGSSVAMAHNIIGLISVCLVFLQLVNSLFQLWKWKNSRGWIFGSLSPVIAIIVIFLGATDSFLGIKILQNVQNFVQSIQRTQFIFLIWITTQIVLLPLAELCIVLWKISGGDKLREADSEDMNGNKGLYRIAGKEYYPLLRNENDTPALHVLENDSDDEEYSTASRSMQSNASKEESNRNGNHDSLKTNAGNSDLQSSETRDFRMSQLESLWLWLRRLPWIVGIVAALCTVIFGSIEIHVMSHID</sequence>
<feature type="compositionally biased region" description="Polar residues" evidence="7">
    <location>
        <begin position="415"/>
        <end position="426"/>
    </location>
</feature>
<feature type="transmembrane region" description="Helical" evidence="8">
    <location>
        <begin position="198"/>
        <end position="222"/>
    </location>
</feature>
<proteinExistence type="predicted"/>
<feature type="compositionally biased region" description="Basic and acidic residues" evidence="7">
    <location>
        <begin position="401"/>
        <end position="414"/>
    </location>
</feature>
<organism evidence="10 11">
    <name type="scientific">Galdieria sulphuraria</name>
    <name type="common">Red alga</name>
    <dbReference type="NCBI Taxonomy" id="130081"/>
    <lineage>
        <taxon>Eukaryota</taxon>
        <taxon>Rhodophyta</taxon>
        <taxon>Bangiophyceae</taxon>
        <taxon>Galdieriales</taxon>
        <taxon>Galdieriaceae</taxon>
        <taxon>Galdieria</taxon>
    </lineage>
</organism>
<dbReference type="Pfam" id="PF24784">
    <property type="entry name" value="Temptin_C"/>
    <property type="match status" value="1"/>
</dbReference>
<name>M2X4U2_GALSU</name>
<dbReference type="InterPro" id="IPR057626">
    <property type="entry name" value="S-S_Temptin"/>
</dbReference>
<evidence type="ECO:0000313" key="11">
    <source>
        <dbReference type="Proteomes" id="UP000030680"/>
    </source>
</evidence>
<dbReference type="InterPro" id="IPR055313">
    <property type="entry name" value="Temptin-like"/>
</dbReference>
<dbReference type="InterPro" id="IPR006593">
    <property type="entry name" value="Cyt_b561/ferric_Rdtase_TM"/>
</dbReference>
<dbReference type="OrthoDB" id="5539at2759"/>
<feature type="transmembrane region" description="Helical" evidence="8">
    <location>
        <begin position="269"/>
        <end position="291"/>
    </location>
</feature>
<dbReference type="Gramene" id="EME31475">
    <property type="protein sequence ID" value="EME31475"/>
    <property type="gene ID" value="Gasu_14320"/>
</dbReference>
<dbReference type="eggNOG" id="ENOG502SGRB">
    <property type="taxonomic scope" value="Eukaryota"/>
</dbReference>
<dbReference type="PROSITE" id="PS50939">
    <property type="entry name" value="CYTOCHROME_B561"/>
    <property type="match status" value="1"/>
</dbReference>
<evidence type="ECO:0000256" key="1">
    <source>
        <dbReference type="ARBA" id="ARBA00004370"/>
    </source>
</evidence>
<dbReference type="GeneID" id="17090116"/>
<keyword evidence="5 8" id="KW-1133">Transmembrane helix</keyword>
<dbReference type="KEGG" id="gsl:Gasu_14320"/>
<keyword evidence="4" id="KW-0249">Electron transport</keyword>
<feature type="domain" description="Cytochrome b561" evidence="9">
    <location>
        <begin position="129"/>
        <end position="334"/>
    </location>
</feature>
<feature type="transmembrane region" description="Helical" evidence="8">
    <location>
        <begin position="169"/>
        <end position="186"/>
    </location>
</feature>
<keyword evidence="11" id="KW-1185">Reference proteome</keyword>
<keyword evidence="3 8" id="KW-0812">Transmembrane</keyword>
<evidence type="ECO:0000256" key="5">
    <source>
        <dbReference type="ARBA" id="ARBA00022989"/>
    </source>
</evidence>
<dbReference type="PANTHER" id="PTHR34737">
    <property type="entry name" value="EF-HAND DOMAIN-CONTAINING PROTEIN"/>
    <property type="match status" value="1"/>
</dbReference>
<dbReference type="RefSeq" id="XP_005707995.1">
    <property type="nucleotide sequence ID" value="XM_005707938.1"/>
</dbReference>
<evidence type="ECO:0000256" key="4">
    <source>
        <dbReference type="ARBA" id="ARBA00022982"/>
    </source>
</evidence>
<feature type="transmembrane region" description="Helical" evidence="8">
    <location>
        <begin position="311"/>
        <end position="334"/>
    </location>
</feature>
<keyword evidence="6 8" id="KW-0472">Membrane</keyword>